<name>A0A345ZRD3_9HYPH</name>
<dbReference type="RefSeq" id="WP_115688212.1">
    <property type="nucleotide sequence ID" value="NZ_CP031417.1"/>
</dbReference>
<dbReference type="EMBL" id="CP031417">
    <property type="protein sequence ID" value="AXK79480.1"/>
    <property type="molecule type" value="Genomic_DNA"/>
</dbReference>
<sequence>MADFVAPEAIAALRAHPGFPAAMRVSAAGLVSMYQGGHLLNWLMDDRGRLMFGYLALYLHTSRDPDDASSGLTPTRMKAMCVEFDFCSPGRAGAMLSLMRFGGYLTPDTQVLDRRQRRLLATPKLYALLRARWRLHMEAAAPLLPDGAALLSALDDPAFDNALVAAMMERFRAGFRFMHAAPGLGLFGERNAGMLILLSLITAGAPDDTMPPQRPVPISIAALARRFSVSRPHVLKLIRDAADEGFLERIDAEGGRVIFKPRLAEATQTLFATMYLFFTDSARQAARACAGESRAAG</sequence>
<evidence type="ECO:0000313" key="1">
    <source>
        <dbReference type="EMBL" id="AXK79480.1"/>
    </source>
</evidence>
<gene>
    <name evidence="1" type="ORF">DW352_02470</name>
</gene>
<accession>A0A345ZRD3</accession>
<keyword evidence="2" id="KW-1185">Reference proteome</keyword>
<protein>
    <submittedName>
        <fullName evidence="1">Uncharacterized protein</fullName>
    </submittedName>
</protein>
<dbReference type="OrthoDB" id="8438725at2"/>
<dbReference type="KEGG" id="ptaw:DW352_02470"/>
<evidence type="ECO:0000313" key="2">
    <source>
        <dbReference type="Proteomes" id="UP000254889"/>
    </source>
</evidence>
<proteinExistence type="predicted"/>
<reference evidence="1 2" key="1">
    <citation type="submission" date="2018-07" db="EMBL/GenBank/DDBJ databases">
        <authorList>
            <person name="Quirk P.G."/>
            <person name="Krulwich T.A."/>
        </authorList>
    </citation>
    <scope>NUCLEOTIDE SEQUENCE [LARGE SCALE GENOMIC DNA]</scope>
    <source>
        <strain evidence="1 2">CC-BB4</strain>
    </source>
</reference>
<dbReference type="AlphaFoldDB" id="A0A345ZRD3"/>
<organism evidence="1 2">
    <name type="scientific">Pseudolabrys taiwanensis</name>
    <dbReference type="NCBI Taxonomy" id="331696"/>
    <lineage>
        <taxon>Bacteria</taxon>
        <taxon>Pseudomonadati</taxon>
        <taxon>Pseudomonadota</taxon>
        <taxon>Alphaproteobacteria</taxon>
        <taxon>Hyphomicrobiales</taxon>
        <taxon>Xanthobacteraceae</taxon>
        <taxon>Pseudolabrys</taxon>
    </lineage>
</organism>
<dbReference type="Proteomes" id="UP000254889">
    <property type="component" value="Chromosome"/>
</dbReference>